<sequence>MPYALDIPRHLPGCLNWSDLPGTPKDSAAPTRLRREPAKLLPPIRFIQEHYEEDLKRFPVPRTLPDIFQGRWSGSFFVSERFRRVVSDMEAVKHHFQPVDLTMLDGTRFPTGYFALGIADSVVAIDAENSEVKAKFFDGKKFYYLATDNSQNTGMKDKSFSGDFFGYVGAKGQPFIQWKEEQLDGRHLWMDKHYPSEAFISDALARAFKREGITGLSLRPSAITGGSERSSRGYLQRLGKRLRHLQSRRYDALEDH</sequence>
<feature type="domain" description="Immunity MXAN-0049 protein" evidence="1">
    <location>
        <begin position="58"/>
        <end position="220"/>
    </location>
</feature>
<gene>
    <name evidence="2" type="ORF">GCM10007927_25720</name>
</gene>
<name>A0ABQ5VL59_9RHOB</name>
<reference evidence="2" key="2">
    <citation type="submission" date="2023-01" db="EMBL/GenBank/DDBJ databases">
        <title>Draft genome sequence of Sulfitobacter pacificus strain NBRC 109915.</title>
        <authorList>
            <person name="Sun Q."/>
            <person name="Mori K."/>
        </authorList>
    </citation>
    <scope>NUCLEOTIDE SEQUENCE</scope>
    <source>
        <strain evidence="2">NBRC 109915</strain>
    </source>
</reference>
<accession>A0ABQ5VL59</accession>
<dbReference type="InterPro" id="IPR012433">
    <property type="entry name" value="Imm11"/>
</dbReference>
<protein>
    <recommendedName>
        <fullName evidence="1">Immunity MXAN-0049 protein domain-containing protein</fullName>
    </recommendedName>
</protein>
<dbReference type="Pfam" id="PF07791">
    <property type="entry name" value="Imm11"/>
    <property type="match status" value="1"/>
</dbReference>
<dbReference type="RefSeq" id="WP_284374034.1">
    <property type="nucleotide sequence ID" value="NZ_BSNL01000001.1"/>
</dbReference>
<proteinExistence type="predicted"/>
<reference evidence="2" key="1">
    <citation type="journal article" date="2014" name="Int. J. Syst. Evol. Microbiol.">
        <title>Complete genome of a new Firmicutes species belonging to the dominant human colonic microbiota ('Ruminococcus bicirculans') reveals two chromosomes and a selective capacity to utilize plant glucans.</title>
        <authorList>
            <consortium name="NISC Comparative Sequencing Program"/>
            <person name="Wegmann U."/>
            <person name="Louis P."/>
            <person name="Goesmann A."/>
            <person name="Henrissat B."/>
            <person name="Duncan S.H."/>
            <person name="Flint H.J."/>
        </authorList>
    </citation>
    <scope>NUCLEOTIDE SEQUENCE</scope>
    <source>
        <strain evidence="2">NBRC 109915</strain>
    </source>
</reference>
<dbReference type="Proteomes" id="UP001161388">
    <property type="component" value="Unassembled WGS sequence"/>
</dbReference>
<keyword evidence="3" id="KW-1185">Reference proteome</keyword>
<organism evidence="2 3">
    <name type="scientific">Sulfitobacter pacificus</name>
    <dbReference type="NCBI Taxonomy" id="1499314"/>
    <lineage>
        <taxon>Bacteria</taxon>
        <taxon>Pseudomonadati</taxon>
        <taxon>Pseudomonadota</taxon>
        <taxon>Alphaproteobacteria</taxon>
        <taxon>Rhodobacterales</taxon>
        <taxon>Roseobacteraceae</taxon>
        <taxon>Sulfitobacter</taxon>
    </lineage>
</organism>
<dbReference type="EMBL" id="BSNL01000001">
    <property type="protein sequence ID" value="GLQ27769.1"/>
    <property type="molecule type" value="Genomic_DNA"/>
</dbReference>
<evidence type="ECO:0000313" key="2">
    <source>
        <dbReference type="EMBL" id="GLQ27769.1"/>
    </source>
</evidence>
<evidence type="ECO:0000313" key="3">
    <source>
        <dbReference type="Proteomes" id="UP001161388"/>
    </source>
</evidence>
<comment type="caution">
    <text evidence="2">The sequence shown here is derived from an EMBL/GenBank/DDBJ whole genome shotgun (WGS) entry which is preliminary data.</text>
</comment>
<evidence type="ECO:0000259" key="1">
    <source>
        <dbReference type="Pfam" id="PF07791"/>
    </source>
</evidence>